<keyword evidence="3" id="KW-1185">Reference proteome</keyword>
<evidence type="ECO:0000313" key="3">
    <source>
        <dbReference type="Proteomes" id="UP000316639"/>
    </source>
</evidence>
<reference evidence="2 3" key="1">
    <citation type="submission" date="2019-07" db="EMBL/GenBank/DDBJ databases">
        <title>Lentzea xizangensis sp. nov., isolated from Qinghai-Tibetan Plateau Soils.</title>
        <authorList>
            <person name="Huang J."/>
        </authorList>
    </citation>
    <scope>NUCLEOTIDE SEQUENCE [LARGE SCALE GENOMIC DNA]</scope>
    <source>
        <strain evidence="2 3">FXJ1.1311</strain>
    </source>
</reference>
<dbReference type="Pfam" id="PF00561">
    <property type="entry name" value="Abhydrolase_1"/>
    <property type="match status" value="1"/>
</dbReference>
<dbReference type="PANTHER" id="PTHR43433">
    <property type="entry name" value="HYDROLASE, ALPHA/BETA FOLD FAMILY PROTEIN"/>
    <property type="match status" value="1"/>
</dbReference>
<dbReference type="Gene3D" id="3.40.50.1820">
    <property type="entry name" value="alpha/beta hydrolase"/>
    <property type="match status" value="1"/>
</dbReference>
<comment type="caution">
    <text evidence="2">The sequence shown here is derived from an EMBL/GenBank/DDBJ whole genome shotgun (WGS) entry which is preliminary data.</text>
</comment>
<dbReference type="SUPFAM" id="SSF53474">
    <property type="entry name" value="alpha/beta-Hydrolases"/>
    <property type="match status" value="1"/>
</dbReference>
<dbReference type="GO" id="GO:0046503">
    <property type="term" value="P:glycerolipid catabolic process"/>
    <property type="evidence" value="ECO:0007669"/>
    <property type="project" value="TreeGrafter"/>
</dbReference>
<dbReference type="AlphaFoldDB" id="A0A563F0D5"/>
<gene>
    <name evidence="2" type="ORF">FKR81_05290</name>
</gene>
<evidence type="ECO:0000313" key="2">
    <source>
        <dbReference type="EMBL" id="TWP53379.1"/>
    </source>
</evidence>
<dbReference type="EMBL" id="VOBR01000003">
    <property type="protein sequence ID" value="TWP53379.1"/>
    <property type="molecule type" value="Genomic_DNA"/>
</dbReference>
<dbReference type="InterPro" id="IPR050471">
    <property type="entry name" value="AB_hydrolase"/>
</dbReference>
<name>A0A563F0D5_9PSEU</name>
<dbReference type="PANTHER" id="PTHR43433:SF5">
    <property type="entry name" value="AB HYDROLASE-1 DOMAIN-CONTAINING PROTEIN"/>
    <property type="match status" value="1"/>
</dbReference>
<dbReference type="GO" id="GO:0004806">
    <property type="term" value="F:triacylglycerol lipase activity"/>
    <property type="evidence" value="ECO:0007669"/>
    <property type="project" value="TreeGrafter"/>
</dbReference>
<organism evidence="2 3">
    <name type="scientific">Lentzea tibetensis</name>
    <dbReference type="NCBI Taxonomy" id="2591470"/>
    <lineage>
        <taxon>Bacteria</taxon>
        <taxon>Bacillati</taxon>
        <taxon>Actinomycetota</taxon>
        <taxon>Actinomycetes</taxon>
        <taxon>Pseudonocardiales</taxon>
        <taxon>Pseudonocardiaceae</taxon>
        <taxon>Lentzea</taxon>
    </lineage>
</organism>
<protein>
    <submittedName>
        <fullName evidence="2">Alpha/beta hydrolase</fullName>
    </submittedName>
</protein>
<sequence length="272" mass="29560">MHVEIRGDGPPLVLVPGGGGDAGMYAALAGELAPRFTVITYDRRGNSRSGPAGDVSIAAQAEDVVTILDEHEIGEAYVFGNSGGALIALELLVEHEERLLGAVVHEPPLLTVLPDAAEQRAFFDGVMAEKNHLVAFWRFGASTMDRPTKVPARLGALMLRFAPQGMRRLVGNAEHLIRREMPAFLDYEPDLEALSRVTVPWCFAVGEASEGRFYSRPARLLAPRLGVQCREFPGGHTAYQQVPVEFAARLEDCLGTGSRRDSTRGADADRQR</sequence>
<dbReference type="OrthoDB" id="3210164at2"/>
<feature type="domain" description="AB hydrolase-1" evidence="1">
    <location>
        <begin position="10"/>
        <end position="121"/>
    </location>
</feature>
<dbReference type="InterPro" id="IPR000073">
    <property type="entry name" value="AB_hydrolase_1"/>
</dbReference>
<dbReference type="RefSeq" id="WP_146349790.1">
    <property type="nucleotide sequence ID" value="NZ_VOBR01000003.1"/>
</dbReference>
<evidence type="ECO:0000259" key="1">
    <source>
        <dbReference type="Pfam" id="PF00561"/>
    </source>
</evidence>
<accession>A0A563F0D5</accession>
<proteinExistence type="predicted"/>
<keyword evidence="2" id="KW-0378">Hydrolase</keyword>
<dbReference type="Proteomes" id="UP000316639">
    <property type="component" value="Unassembled WGS sequence"/>
</dbReference>
<dbReference type="InterPro" id="IPR029058">
    <property type="entry name" value="AB_hydrolase_fold"/>
</dbReference>